<evidence type="ECO:0000313" key="13">
    <source>
        <dbReference type="Proteomes" id="UP000007939"/>
    </source>
</evidence>
<protein>
    <submittedName>
        <fullName evidence="12">Xenobiotic-transporting ATPase</fullName>
        <ecNumber evidence="12">3.6.3.44</ecNumber>
    </submittedName>
</protein>
<dbReference type="PROSITE" id="PS50893">
    <property type="entry name" value="ABC_TRANSPORTER_2"/>
    <property type="match status" value="1"/>
</dbReference>
<evidence type="ECO:0000256" key="9">
    <source>
        <dbReference type="SAM" id="Phobius"/>
    </source>
</evidence>
<evidence type="ECO:0000256" key="1">
    <source>
        <dbReference type="ARBA" id="ARBA00004651"/>
    </source>
</evidence>
<evidence type="ECO:0000256" key="3">
    <source>
        <dbReference type="ARBA" id="ARBA00022475"/>
    </source>
</evidence>
<evidence type="ECO:0000256" key="6">
    <source>
        <dbReference type="ARBA" id="ARBA00022840"/>
    </source>
</evidence>
<dbReference type="SUPFAM" id="SSF90123">
    <property type="entry name" value="ABC transporter transmembrane region"/>
    <property type="match status" value="1"/>
</dbReference>
<evidence type="ECO:0000256" key="4">
    <source>
        <dbReference type="ARBA" id="ARBA00022692"/>
    </source>
</evidence>
<evidence type="ECO:0000256" key="7">
    <source>
        <dbReference type="ARBA" id="ARBA00022989"/>
    </source>
</evidence>
<dbReference type="InterPro" id="IPR011527">
    <property type="entry name" value="ABC1_TM_dom"/>
</dbReference>
<dbReference type="Pfam" id="PF00664">
    <property type="entry name" value="ABC_membrane"/>
    <property type="match status" value="1"/>
</dbReference>
<dbReference type="InterPro" id="IPR027417">
    <property type="entry name" value="P-loop_NTPase"/>
</dbReference>
<evidence type="ECO:0000256" key="5">
    <source>
        <dbReference type="ARBA" id="ARBA00022741"/>
    </source>
</evidence>
<keyword evidence="2" id="KW-0813">Transport</keyword>
<dbReference type="GO" id="GO:0005524">
    <property type="term" value="F:ATP binding"/>
    <property type="evidence" value="ECO:0007669"/>
    <property type="project" value="UniProtKB-KW"/>
</dbReference>
<dbReference type="InterPro" id="IPR003439">
    <property type="entry name" value="ABC_transporter-like_ATP-bd"/>
</dbReference>
<dbReference type="Pfam" id="PF00005">
    <property type="entry name" value="ABC_tran"/>
    <property type="match status" value="1"/>
</dbReference>
<evidence type="ECO:0000313" key="12">
    <source>
        <dbReference type="EMBL" id="AEC02739.1"/>
    </source>
</evidence>
<evidence type="ECO:0000259" key="10">
    <source>
        <dbReference type="PROSITE" id="PS50893"/>
    </source>
</evidence>
<dbReference type="InterPro" id="IPR039421">
    <property type="entry name" value="Type_1_exporter"/>
</dbReference>
<keyword evidence="8 9" id="KW-0472">Membrane</keyword>
<dbReference type="CDD" id="cd18542">
    <property type="entry name" value="ABC_6TM_YknU_like"/>
    <property type="match status" value="1"/>
</dbReference>
<gene>
    <name evidence="12" type="ordered locus">Spico_1536</name>
</gene>
<feature type="transmembrane region" description="Helical" evidence="9">
    <location>
        <begin position="248"/>
        <end position="266"/>
    </location>
</feature>
<dbReference type="InterPro" id="IPR003593">
    <property type="entry name" value="AAA+_ATPase"/>
</dbReference>
<organism evidence="12 13">
    <name type="scientific">Parasphaerochaeta coccoides (strain ATCC BAA-1237 / DSM 17374 / SPN1)</name>
    <name type="common">Sphaerochaeta coccoides</name>
    <dbReference type="NCBI Taxonomy" id="760011"/>
    <lineage>
        <taxon>Bacteria</taxon>
        <taxon>Pseudomonadati</taxon>
        <taxon>Spirochaetota</taxon>
        <taxon>Spirochaetia</taxon>
        <taxon>Spirochaetales</taxon>
        <taxon>Sphaerochaetaceae</taxon>
        <taxon>Parasphaerochaeta</taxon>
    </lineage>
</organism>
<dbReference type="EMBL" id="CP002659">
    <property type="protein sequence ID" value="AEC02739.1"/>
    <property type="molecule type" value="Genomic_DNA"/>
</dbReference>
<dbReference type="PANTHER" id="PTHR43394">
    <property type="entry name" value="ATP-DEPENDENT PERMEASE MDL1, MITOCHONDRIAL"/>
    <property type="match status" value="1"/>
</dbReference>
<dbReference type="RefSeq" id="WP_013740133.1">
    <property type="nucleotide sequence ID" value="NC_015436.1"/>
</dbReference>
<dbReference type="SUPFAM" id="SSF52540">
    <property type="entry name" value="P-loop containing nucleoside triphosphate hydrolases"/>
    <property type="match status" value="1"/>
</dbReference>
<keyword evidence="12" id="KW-0378">Hydrolase</keyword>
<proteinExistence type="predicted"/>
<keyword evidence="13" id="KW-1185">Reference proteome</keyword>
<feature type="domain" description="ABC transmembrane type-1" evidence="11">
    <location>
        <begin position="19"/>
        <end position="301"/>
    </location>
</feature>
<keyword evidence="5" id="KW-0547">Nucleotide-binding</keyword>
<dbReference type="GO" id="GO:0015421">
    <property type="term" value="F:ABC-type oligopeptide transporter activity"/>
    <property type="evidence" value="ECO:0007669"/>
    <property type="project" value="TreeGrafter"/>
</dbReference>
<dbReference type="AlphaFoldDB" id="F4GIX1"/>
<reference evidence="13" key="1">
    <citation type="submission" date="2011-04" db="EMBL/GenBank/DDBJ databases">
        <title>The complete genome of Spirochaeta coccoides DSM 17374.</title>
        <authorList>
            <person name="Lucas S."/>
            <person name="Copeland A."/>
            <person name="Lapidus A."/>
            <person name="Bruce D."/>
            <person name="Goodwin L."/>
            <person name="Pitluck S."/>
            <person name="Peters L."/>
            <person name="Kyrpides N."/>
            <person name="Mavromatis K."/>
            <person name="Pagani I."/>
            <person name="Ivanova N."/>
            <person name="Ovchinnikova G."/>
            <person name="Lu M."/>
            <person name="Detter J.C."/>
            <person name="Tapia R."/>
            <person name="Han C."/>
            <person name="Land M."/>
            <person name="Hauser L."/>
            <person name="Markowitz V."/>
            <person name="Cheng J.-F."/>
            <person name="Hugenholtz P."/>
            <person name="Woyke T."/>
            <person name="Wu D."/>
            <person name="Spring S."/>
            <person name="Schroeder M."/>
            <person name="Brambilla E."/>
            <person name="Klenk H.-P."/>
            <person name="Eisen J.A."/>
        </authorList>
    </citation>
    <scope>NUCLEOTIDE SEQUENCE [LARGE SCALE GENOMIC DNA]</scope>
    <source>
        <strain evidence="13">ATCC BAA-1237 / DSM 17374 / SPN1</strain>
    </source>
</reference>
<reference evidence="12 13" key="2">
    <citation type="journal article" date="2012" name="Stand. Genomic Sci.">
        <title>Complete genome sequence of the termite hindgut bacterium Spirochaeta coccoides type strain (SPN1(T)), reclassification in the genus Sphaerochaeta as Sphaerochaeta coccoides comb. nov. and emendations of the family Spirochaetaceae and the genus Sphaerochaeta.</title>
        <authorList>
            <person name="Abt B."/>
            <person name="Han C."/>
            <person name="Scheuner C."/>
            <person name="Lu M."/>
            <person name="Lapidus A."/>
            <person name="Nolan M."/>
            <person name="Lucas S."/>
            <person name="Hammon N."/>
            <person name="Deshpande S."/>
            <person name="Cheng J.F."/>
            <person name="Tapia R."/>
            <person name="Goodwin L.A."/>
            <person name="Pitluck S."/>
            <person name="Liolios K."/>
            <person name="Pagani I."/>
            <person name="Ivanova N."/>
            <person name="Mavromatis K."/>
            <person name="Mikhailova N."/>
            <person name="Huntemann M."/>
            <person name="Pati A."/>
            <person name="Chen A."/>
            <person name="Palaniappan K."/>
            <person name="Land M."/>
            <person name="Hauser L."/>
            <person name="Brambilla E.M."/>
            <person name="Rohde M."/>
            <person name="Spring S."/>
            <person name="Gronow S."/>
            <person name="Goker M."/>
            <person name="Woyke T."/>
            <person name="Bristow J."/>
            <person name="Eisen J.A."/>
            <person name="Markowitz V."/>
            <person name="Hugenholtz P."/>
            <person name="Kyrpides N.C."/>
            <person name="Klenk H.P."/>
            <person name="Detter J.C."/>
        </authorList>
    </citation>
    <scope>NUCLEOTIDE SEQUENCE [LARGE SCALE GENOMIC DNA]</scope>
    <source>
        <strain evidence="13">ATCC BAA-1237 / DSM 17374 / SPN1</strain>
    </source>
</reference>
<dbReference type="Gene3D" id="1.20.1560.10">
    <property type="entry name" value="ABC transporter type 1, transmembrane domain"/>
    <property type="match status" value="1"/>
</dbReference>
<evidence type="ECO:0000256" key="2">
    <source>
        <dbReference type="ARBA" id="ARBA00022448"/>
    </source>
</evidence>
<sequence>MTHLKWLWKHMGKKRPYLVAALFLSVVTSALLIVNPMLAQQLIDRVVIPQDTTLLLPLLGMMLVVQGVRLGLRYLMVMLLETNSQECMEGMRARMYDIIQNQSHRFLMKMRTGDLMTRMTSDLDLIRHSVAWTSYNVVDALSTFIAAFSFLMTVNWRLTLCMVTVAPFIFFLSSRFIRRIRPMHAIVRQKLTELSTVVQENIEGNRVVKAFARENFENDKFNAANRRFQKMNVDVAFTGAKFQPILDALGQMLWIITILVGGTFMIQGRMTSGAMIAFTSLVWAISNPLRNLGVLINDFQRFVTCSDRIIEVYDAPFEVEERIGAVTVPCGDIRGDVSFRGVSLELDDRIILDDVTFSIGAGKTVGILGSTGAGKTLLVSMLVRLIDPASGNVMIDGRDVRDYTLSSLRRGIGYAMQDVFLFSDTVTRNICYGSGNLDNEKVRSIAQAADANDFVCAMADGYGTIIGERGMGLSGGQKQRISLARALAKKPSILILDDITSAVDLETESYIHRSLEGLDWTCTKIIVAQRVSFIEEADLIIVLDHGRIVETGTHDSLLACGGYYKKIRDLQLSQAVGEI</sequence>
<keyword evidence="3" id="KW-1003">Cell membrane</keyword>
<dbReference type="eggNOG" id="COG1132">
    <property type="taxonomic scope" value="Bacteria"/>
</dbReference>
<dbReference type="HOGENOM" id="CLU_000604_84_3_12"/>
<dbReference type="EC" id="3.6.3.44" evidence="12"/>
<dbReference type="SMART" id="SM00382">
    <property type="entry name" value="AAA"/>
    <property type="match status" value="1"/>
</dbReference>
<dbReference type="GO" id="GO:0005886">
    <property type="term" value="C:plasma membrane"/>
    <property type="evidence" value="ECO:0007669"/>
    <property type="project" value="UniProtKB-SubCell"/>
</dbReference>
<keyword evidence="4 9" id="KW-0812">Transmembrane</keyword>
<evidence type="ECO:0000256" key="8">
    <source>
        <dbReference type="ARBA" id="ARBA00023136"/>
    </source>
</evidence>
<dbReference type="PROSITE" id="PS00211">
    <property type="entry name" value="ABC_TRANSPORTER_1"/>
    <property type="match status" value="1"/>
</dbReference>
<feature type="transmembrane region" description="Helical" evidence="9">
    <location>
        <begin position="55"/>
        <end position="72"/>
    </location>
</feature>
<feature type="transmembrane region" description="Helical" evidence="9">
    <location>
        <begin position="154"/>
        <end position="173"/>
    </location>
</feature>
<dbReference type="InterPro" id="IPR017871">
    <property type="entry name" value="ABC_transporter-like_CS"/>
</dbReference>
<dbReference type="Gene3D" id="3.40.50.300">
    <property type="entry name" value="P-loop containing nucleotide triphosphate hydrolases"/>
    <property type="match status" value="1"/>
</dbReference>
<accession>F4GIX1</accession>
<evidence type="ECO:0000259" key="11">
    <source>
        <dbReference type="PROSITE" id="PS50929"/>
    </source>
</evidence>
<keyword evidence="6" id="KW-0067">ATP-binding</keyword>
<dbReference type="FunFam" id="3.40.50.300:FF:000221">
    <property type="entry name" value="Multidrug ABC transporter ATP-binding protein"/>
    <property type="match status" value="1"/>
</dbReference>
<dbReference type="InterPro" id="IPR036640">
    <property type="entry name" value="ABC1_TM_sf"/>
</dbReference>
<keyword evidence="7 9" id="KW-1133">Transmembrane helix</keyword>
<dbReference type="GO" id="GO:0016887">
    <property type="term" value="F:ATP hydrolysis activity"/>
    <property type="evidence" value="ECO:0007669"/>
    <property type="project" value="InterPro"/>
</dbReference>
<dbReference type="PROSITE" id="PS50929">
    <property type="entry name" value="ABC_TM1F"/>
    <property type="match status" value="1"/>
</dbReference>
<dbReference type="KEGG" id="scc:Spico_1536"/>
<feature type="domain" description="ABC transporter" evidence="10">
    <location>
        <begin position="337"/>
        <end position="570"/>
    </location>
</feature>
<dbReference type="PANTHER" id="PTHR43394:SF1">
    <property type="entry name" value="ATP-BINDING CASSETTE SUB-FAMILY B MEMBER 10, MITOCHONDRIAL"/>
    <property type="match status" value="1"/>
</dbReference>
<dbReference type="OrthoDB" id="341671at2"/>
<dbReference type="Proteomes" id="UP000007939">
    <property type="component" value="Chromosome"/>
</dbReference>
<name>F4GIX1_PARC1</name>
<dbReference type="STRING" id="760011.Spico_1536"/>
<feature type="transmembrane region" description="Helical" evidence="9">
    <location>
        <begin position="125"/>
        <end position="148"/>
    </location>
</feature>
<comment type="subcellular location">
    <subcellularLocation>
        <location evidence="1">Cell membrane</location>
        <topology evidence="1">Multi-pass membrane protein</topology>
    </subcellularLocation>
</comment>